<evidence type="ECO:0000256" key="3">
    <source>
        <dbReference type="ARBA" id="ARBA00022692"/>
    </source>
</evidence>
<dbReference type="GO" id="GO:0005886">
    <property type="term" value="C:plasma membrane"/>
    <property type="evidence" value="ECO:0007669"/>
    <property type="project" value="UniProtKB-SubCell"/>
</dbReference>
<comment type="subcellular location">
    <subcellularLocation>
        <location evidence="1">Cell membrane</location>
        <topology evidence="1">Multi-pass membrane protein</topology>
    </subcellularLocation>
</comment>
<evidence type="ECO:0000256" key="6">
    <source>
        <dbReference type="SAM" id="Phobius"/>
    </source>
</evidence>
<feature type="transmembrane region" description="Helical" evidence="6">
    <location>
        <begin position="203"/>
        <end position="225"/>
    </location>
</feature>
<dbReference type="InterPro" id="IPR004633">
    <property type="entry name" value="NaPi_cotrn-rel/YqeW-like"/>
</dbReference>
<feature type="transmembrane region" description="Helical" evidence="6">
    <location>
        <begin position="278"/>
        <end position="304"/>
    </location>
</feature>
<dbReference type="GO" id="GO:0044341">
    <property type="term" value="P:sodium-dependent phosphate transport"/>
    <property type="evidence" value="ECO:0007669"/>
    <property type="project" value="InterPro"/>
</dbReference>
<feature type="transmembrane region" description="Helical" evidence="6">
    <location>
        <begin position="125"/>
        <end position="144"/>
    </location>
</feature>
<evidence type="ECO:0000256" key="4">
    <source>
        <dbReference type="ARBA" id="ARBA00022989"/>
    </source>
</evidence>
<dbReference type="Proteomes" id="UP000030403">
    <property type="component" value="Unassembled WGS sequence"/>
</dbReference>
<proteinExistence type="predicted"/>
<dbReference type="PANTHER" id="PTHR10010">
    <property type="entry name" value="SOLUTE CARRIER FAMILY 34 SODIUM PHOSPHATE , MEMBER 2-RELATED"/>
    <property type="match status" value="1"/>
</dbReference>
<dbReference type="InterPro" id="IPR003841">
    <property type="entry name" value="Na/Pi_transpt"/>
</dbReference>
<evidence type="ECO:0000313" key="7">
    <source>
        <dbReference type="EMBL" id="KGX83504.1"/>
    </source>
</evidence>
<keyword evidence="4 6" id="KW-1133">Transmembrane helix</keyword>
<evidence type="ECO:0000256" key="1">
    <source>
        <dbReference type="ARBA" id="ARBA00004651"/>
    </source>
</evidence>
<name>A0A0A5FUG0_9BACI</name>
<evidence type="ECO:0000256" key="2">
    <source>
        <dbReference type="ARBA" id="ARBA00022475"/>
    </source>
</evidence>
<keyword evidence="8" id="KW-1185">Reference proteome</keyword>
<reference evidence="7 8" key="1">
    <citation type="submission" date="2013-08" db="EMBL/GenBank/DDBJ databases">
        <authorList>
            <person name="Huang J."/>
            <person name="Wang G."/>
        </authorList>
    </citation>
    <scope>NUCLEOTIDE SEQUENCE [LARGE SCALE GENOMIC DNA]</scope>
    <source>
        <strain evidence="7 8">BH030004</strain>
    </source>
</reference>
<dbReference type="OrthoDB" id="9763003at2"/>
<keyword evidence="2" id="KW-1003">Cell membrane</keyword>
<dbReference type="eggNOG" id="COG1283">
    <property type="taxonomic scope" value="Bacteria"/>
</dbReference>
<evidence type="ECO:0000256" key="5">
    <source>
        <dbReference type="ARBA" id="ARBA00023136"/>
    </source>
</evidence>
<evidence type="ECO:0000313" key="8">
    <source>
        <dbReference type="Proteomes" id="UP000030403"/>
    </source>
</evidence>
<dbReference type="AlphaFoldDB" id="A0A0A5FUG0"/>
<feature type="transmembrane region" description="Helical" evidence="6">
    <location>
        <begin position="6"/>
        <end position="29"/>
    </location>
</feature>
<keyword evidence="5 6" id="KW-0472">Membrane</keyword>
<dbReference type="Pfam" id="PF02690">
    <property type="entry name" value="Na_Pi_cotrans"/>
    <property type="match status" value="2"/>
</dbReference>
<protein>
    <submittedName>
        <fullName evidence="7">Na/Pi cotransporter</fullName>
    </submittedName>
</protein>
<dbReference type="GO" id="GO:0005436">
    <property type="term" value="F:sodium:phosphate symporter activity"/>
    <property type="evidence" value="ECO:0007669"/>
    <property type="project" value="InterPro"/>
</dbReference>
<dbReference type="EMBL" id="AVPF01000102">
    <property type="protein sequence ID" value="KGX83504.1"/>
    <property type="molecule type" value="Genomic_DNA"/>
</dbReference>
<sequence>MADFLTLFAIYISIFLFGMTVLRIGLYQLSYRNMRQALQRFTSNPFKGMLMGVLVTGVLQSSSCTMVLTVGFVSVGLITFRQSIGIILGANIGTTVTAEIMTFYEQIPLWPLLIVGAIFLLFRKPIVFGAGAISFGLGTVFVALNGLETLAEPIKAFPVIQEALQTTDTYTSAGILLGTGLTAIIQSSTATTGIAMTFLNENLIGLSSAIAIMLGANIGTCITAWFASIGSNREAKLVALAHIWLNVLGVLVFAPFVHEMSSLAQWLTQDPLKQLAHISVLFNVVSSLIVLPVVTQFTNFVLWVHRKSG</sequence>
<dbReference type="NCBIfam" id="TIGR00704">
    <property type="entry name" value="NaPi_cotrn_rel"/>
    <property type="match status" value="1"/>
</dbReference>
<dbReference type="PANTHER" id="PTHR10010:SF46">
    <property type="entry name" value="SODIUM-DEPENDENT PHOSPHATE TRANSPORT PROTEIN 2B"/>
    <property type="match status" value="1"/>
</dbReference>
<feature type="transmembrane region" description="Helical" evidence="6">
    <location>
        <begin position="50"/>
        <end position="78"/>
    </location>
</feature>
<dbReference type="NCBIfam" id="NF037997">
    <property type="entry name" value="Na_Pi_symport"/>
    <property type="match status" value="1"/>
</dbReference>
<feature type="transmembrane region" description="Helical" evidence="6">
    <location>
        <begin position="237"/>
        <end position="258"/>
    </location>
</feature>
<dbReference type="STRING" id="1385511.GCA_000425225_04205"/>
<gene>
    <name evidence="7" type="ORF">N783_02830</name>
</gene>
<comment type="caution">
    <text evidence="7">The sequence shown here is derived from an EMBL/GenBank/DDBJ whole genome shotgun (WGS) entry which is preliminary data.</text>
</comment>
<accession>A0A0A5FUG0</accession>
<organism evidence="7 8">
    <name type="scientific">Pontibacillus marinus BH030004 = DSM 16465</name>
    <dbReference type="NCBI Taxonomy" id="1385511"/>
    <lineage>
        <taxon>Bacteria</taxon>
        <taxon>Bacillati</taxon>
        <taxon>Bacillota</taxon>
        <taxon>Bacilli</taxon>
        <taxon>Bacillales</taxon>
        <taxon>Bacillaceae</taxon>
        <taxon>Pontibacillus</taxon>
    </lineage>
</organism>
<keyword evidence="3 6" id="KW-0812">Transmembrane</keyword>